<dbReference type="CDD" id="cd07043">
    <property type="entry name" value="STAS_anti-anti-sigma_factors"/>
    <property type="match status" value="1"/>
</dbReference>
<protein>
    <recommendedName>
        <fullName evidence="2">Anti-sigma factor antagonist</fullName>
    </recommendedName>
</protein>
<dbReference type="InterPro" id="IPR002645">
    <property type="entry name" value="STAS_dom"/>
</dbReference>
<organism evidence="5 6">
    <name type="scientific">Actinomadura montaniterrae</name>
    <dbReference type="NCBI Taxonomy" id="1803903"/>
    <lineage>
        <taxon>Bacteria</taxon>
        <taxon>Bacillati</taxon>
        <taxon>Actinomycetota</taxon>
        <taxon>Actinomycetes</taxon>
        <taxon>Streptosporangiales</taxon>
        <taxon>Thermomonosporaceae</taxon>
        <taxon>Actinomadura</taxon>
    </lineage>
</organism>
<dbReference type="Proteomes" id="UP000483004">
    <property type="component" value="Unassembled WGS sequence"/>
</dbReference>
<evidence type="ECO:0000313" key="5">
    <source>
        <dbReference type="EMBL" id="KAB2384609.1"/>
    </source>
</evidence>
<dbReference type="PANTHER" id="PTHR33495">
    <property type="entry name" value="ANTI-SIGMA FACTOR ANTAGONIST TM_1081-RELATED-RELATED"/>
    <property type="match status" value="1"/>
</dbReference>
<accession>A0A6L3VWT0</accession>
<evidence type="ECO:0000259" key="4">
    <source>
        <dbReference type="PROSITE" id="PS50801"/>
    </source>
</evidence>
<dbReference type="EMBL" id="WBMR01000021">
    <property type="protein sequence ID" value="KAB2384609.1"/>
    <property type="molecule type" value="Genomic_DNA"/>
</dbReference>
<gene>
    <name evidence="5" type="ORF">F9B16_10870</name>
</gene>
<feature type="region of interest" description="Disordered" evidence="3">
    <location>
        <begin position="106"/>
        <end position="127"/>
    </location>
</feature>
<proteinExistence type="inferred from homology"/>
<dbReference type="InterPro" id="IPR003658">
    <property type="entry name" value="Anti-sigma_ant"/>
</dbReference>
<name>A0A6L3VWT0_9ACTN</name>
<dbReference type="NCBIfam" id="TIGR00377">
    <property type="entry name" value="ant_ant_sig"/>
    <property type="match status" value="1"/>
</dbReference>
<dbReference type="InterPro" id="IPR036513">
    <property type="entry name" value="STAS_dom_sf"/>
</dbReference>
<comment type="caution">
    <text evidence="5">The sequence shown here is derived from an EMBL/GenBank/DDBJ whole genome shotgun (WGS) entry which is preliminary data.</text>
</comment>
<evidence type="ECO:0000256" key="3">
    <source>
        <dbReference type="SAM" id="MobiDB-lite"/>
    </source>
</evidence>
<keyword evidence="6" id="KW-1185">Reference proteome</keyword>
<dbReference type="Gene3D" id="3.30.750.24">
    <property type="entry name" value="STAS domain"/>
    <property type="match status" value="1"/>
</dbReference>
<dbReference type="AlphaFoldDB" id="A0A6L3VWT0"/>
<dbReference type="InterPro" id="IPR058548">
    <property type="entry name" value="MlaB-like_STAS"/>
</dbReference>
<dbReference type="PANTHER" id="PTHR33495:SF2">
    <property type="entry name" value="ANTI-SIGMA FACTOR ANTAGONIST TM_1081-RELATED"/>
    <property type="match status" value="1"/>
</dbReference>
<evidence type="ECO:0000256" key="2">
    <source>
        <dbReference type="RuleBase" id="RU003749"/>
    </source>
</evidence>
<evidence type="ECO:0000313" key="6">
    <source>
        <dbReference type="Proteomes" id="UP000483004"/>
    </source>
</evidence>
<dbReference type="RefSeq" id="WP_151539885.1">
    <property type="nucleotide sequence ID" value="NZ_WBMR01000021.1"/>
</dbReference>
<reference evidence="5 6" key="1">
    <citation type="submission" date="2019-09" db="EMBL/GenBank/DDBJ databases">
        <title>Actinomadura physcomitrii sp. nov., a novel actinomycete isolated from moss [Physcomitrium sphaericum (Ludw) Fuernr].</title>
        <authorList>
            <person name="Liu C."/>
            <person name="Zhuang X."/>
        </authorList>
    </citation>
    <scope>NUCLEOTIDE SEQUENCE [LARGE SCALE GENOMIC DNA]</scope>
    <source>
        <strain evidence="5 6">CYP1-1B</strain>
    </source>
</reference>
<dbReference type="GO" id="GO:0043856">
    <property type="term" value="F:anti-sigma factor antagonist activity"/>
    <property type="evidence" value="ECO:0007669"/>
    <property type="project" value="InterPro"/>
</dbReference>
<dbReference type="Pfam" id="PF13466">
    <property type="entry name" value="STAS_2"/>
    <property type="match status" value="1"/>
</dbReference>
<evidence type="ECO:0000256" key="1">
    <source>
        <dbReference type="ARBA" id="ARBA00009013"/>
    </source>
</evidence>
<feature type="domain" description="STAS" evidence="4">
    <location>
        <begin position="13"/>
        <end position="114"/>
    </location>
</feature>
<sequence length="127" mass="13146">MAECAVTGRAVAGRAVIVLAGELGVDTVQHAEQRMRALRREHGEHVVLDLSGLRFLDSAGLSLLLRFYLAAEGRGGSAVLAGPLSGEVLYVLQVTHVDRRLPVHPTLDDALAAPPPPGGGTGVPPSG</sequence>
<dbReference type="OrthoDB" id="3475606at2"/>
<comment type="similarity">
    <text evidence="1 2">Belongs to the anti-sigma-factor antagonist family.</text>
</comment>
<dbReference type="SUPFAM" id="SSF52091">
    <property type="entry name" value="SpoIIaa-like"/>
    <property type="match status" value="1"/>
</dbReference>
<dbReference type="PROSITE" id="PS50801">
    <property type="entry name" value="STAS"/>
    <property type="match status" value="1"/>
</dbReference>